<dbReference type="EMBL" id="CP063982">
    <property type="protein sequence ID" value="UOD50740.1"/>
    <property type="molecule type" value="Genomic_DNA"/>
</dbReference>
<dbReference type="PIRSF" id="PIRSF006066">
    <property type="entry name" value="HI0050"/>
    <property type="match status" value="1"/>
</dbReference>
<evidence type="ECO:0000256" key="7">
    <source>
        <dbReference type="RuleBase" id="RU369079"/>
    </source>
</evidence>
<keyword evidence="7" id="KW-0813">Transport</keyword>
<proteinExistence type="inferred from homology"/>
<feature type="transmembrane region" description="Helical" evidence="7">
    <location>
        <begin position="397"/>
        <end position="415"/>
    </location>
</feature>
<keyword evidence="4 7" id="KW-0812">Transmembrane</keyword>
<protein>
    <recommendedName>
        <fullName evidence="7">TRAP transporter large permease protein</fullName>
    </recommendedName>
</protein>
<comment type="function">
    <text evidence="7">Part of the tripartite ATP-independent periplasmic (TRAP) transport system.</text>
</comment>
<evidence type="ECO:0000256" key="1">
    <source>
        <dbReference type="ARBA" id="ARBA00004429"/>
    </source>
</evidence>
<dbReference type="PANTHER" id="PTHR33362">
    <property type="entry name" value="SIALIC ACID TRAP TRANSPORTER PERMEASE PROTEIN SIAT-RELATED"/>
    <property type="match status" value="1"/>
</dbReference>
<reference evidence="9 10" key="1">
    <citation type="submission" date="2020-11" db="EMBL/GenBank/DDBJ databases">
        <title>Algicoccus daihaiensis sp.nov., isolated from Daihai Lake in Inner Mongolia.</title>
        <authorList>
            <person name="Kai J."/>
        </authorList>
    </citation>
    <scope>NUCLEOTIDE SEQUENCE [LARGE SCALE GENOMIC DNA]</scope>
    <source>
        <strain evidence="10">f23</strain>
    </source>
</reference>
<dbReference type="Proteomes" id="UP000831607">
    <property type="component" value="Chromosome"/>
</dbReference>
<feature type="transmembrane region" description="Helical" evidence="7">
    <location>
        <begin position="313"/>
        <end position="330"/>
    </location>
</feature>
<keyword evidence="2" id="KW-1003">Cell membrane</keyword>
<organism evidence="9 10">
    <name type="scientific">Orrella daihaiensis</name>
    <dbReference type="NCBI Taxonomy" id="2782176"/>
    <lineage>
        <taxon>Bacteria</taxon>
        <taxon>Pseudomonadati</taxon>
        <taxon>Pseudomonadota</taxon>
        <taxon>Betaproteobacteria</taxon>
        <taxon>Burkholderiales</taxon>
        <taxon>Alcaligenaceae</taxon>
        <taxon>Orrella</taxon>
    </lineage>
</organism>
<evidence type="ECO:0000256" key="2">
    <source>
        <dbReference type="ARBA" id="ARBA00022475"/>
    </source>
</evidence>
<evidence type="ECO:0000256" key="3">
    <source>
        <dbReference type="ARBA" id="ARBA00022519"/>
    </source>
</evidence>
<evidence type="ECO:0000313" key="10">
    <source>
        <dbReference type="Proteomes" id="UP000831607"/>
    </source>
</evidence>
<keyword evidence="10" id="KW-1185">Reference proteome</keyword>
<dbReference type="InterPro" id="IPR010656">
    <property type="entry name" value="DctM"/>
</dbReference>
<evidence type="ECO:0000313" key="9">
    <source>
        <dbReference type="EMBL" id="UOD50740.1"/>
    </source>
</evidence>
<sequence length="430" mass="45344">MIAVGLTFLFLLVAGMPIGYTLGLAGMVGMYTIGGGGRYLAMAPDRFFAGLDLFTFLAMPFFILAGEIMNRSGITDRLIGLADALVGYLRGGMAHSNMLASVMFAGLSGAATADAAAFGNTLVPAMVKKGYTRPFACAVTAAGSIIGPTIPPSNLMVIYGSLMGVSVAGLFAAGILPGLLICLVCMAVIAALGRRLRLPKGTERPSLRIILRAFKDSLAALVMPVMILGAILGGIATPTEAASIAVFYALIMGVFVYRKVSMHDLYEMLVRTSRITGIIFLIIASASIVGWWMTFNQIPQALAKGFLAISENPAVVIALILALLLCIGMFMDINALLIILAPVLAPLTVAIGMDPIHAGVMIVLALNISLMTPPVGACLFVLASVTGEKIERIAKSLWPFLLAEVAVLFLVAYWPDLTLVIPRWFDLAAK</sequence>
<evidence type="ECO:0000256" key="6">
    <source>
        <dbReference type="ARBA" id="ARBA00023136"/>
    </source>
</evidence>
<comment type="similarity">
    <text evidence="7">Belongs to the TRAP transporter large permease family.</text>
</comment>
<feature type="transmembrane region" description="Helical" evidence="7">
    <location>
        <begin position="359"/>
        <end position="385"/>
    </location>
</feature>
<comment type="subunit">
    <text evidence="7">The complex comprises the extracytoplasmic solute receptor protein and the two transmembrane proteins.</text>
</comment>
<keyword evidence="3 7" id="KW-0997">Cell inner membrane</keyword>
<keyword evidence="5 7" id="KW-1133">Transmembrane helix</keyword>
<evidence type="ECO:0000256" key="4">
    <source>
        <dbReference type="ARBA" id="ARBA00022692"/>
    </source>
</evidence>
<feature type="transmembrane region" description="Helical" evidence="7">
    <location>
        <begin position="102"/>
        <end position="123"/>
    </location>
</feature>
<feature type="transmembrane region" description="Helical" evidence="7">
    <location>
        <begin position="47"/>
        <end position="66"/>
    </location>
</feature>
<comment type="subcellular location">
    <subcellularLocation>
        <location evidence="1 7">Cell inner membrane</location>
        <topology evidence="1 7">Multi-pass membrane protein</topology>
    </subcellularLocation>
</comment>
<gene>
    <name evidence="9" type="ORF">DHf2319_02060</name>
</gene>
<accession>A0ABY4ANY1</accession>
<dbReference type="InterPro" id="IPR004681">
    <property type="entry name" value="TRAP_DctM"/>
</dbReference>
<dbReference type="RefSeq" id="WP_243479151.1">
    <property type="nucleotide sequence ID" value="NZ_CP063982.1"/>
</dbReference>
<evidence type="ECO:0000259" key="8">
    <source>
        <dbReference type="Pfam" id="PF06808"/>
    </source>
</evidence>
<feature type="transmembrane region" description="Helical" evidence="7">
    <location>
        <begin position="272"/>
        <end position="293"/>
    </location>
</feature>
<feature type="transmembrane region" description="Helical" evidence="7">
    <location>
        <begin position="213"/>
        <end position="235"/>
    </location>
</feature>
<feature type="transmembrane region" description="Helical" evidence="7">
    <location>
        <begin position="165"/>
        <end position="192"/>
    </location>
</feature>
<feature type="transmembrane region" description="Helical" evidence="7">
    <location>
        <begin position="135"/>
        <end position="159"/>
    </location>
</feature>
<dbReference type="PANTHER" id="PTHR33362:SF2">
    <property type="entry name" value="TRAP TRANSPORTER LARGE PERMEASE PROTEIN"/>
    <property type="match status" value="1"/>
</dbReference>
<evidence type="ECO:0000256" key="5">
    <source>
        <dbReference type="ARBA" id="ARBA00022989"/>
    </source>
</evidence>
<feature type="domain" description="TRAP C4-dicarboxylate transport system permease DctM subunit" evidence="8">
    <location>
        <begin position="7"/>
        <end position="416"/>
    </location>
</feature>
<feature type="transmembrane region" description="Helical" evidence="7">
    <location>
        <begin position="335"/>
        <end position="353"/>
    </location>
</feature>
<name>A0ABY4ANY1_9BURK</name>
<dbReference type="Pfam" id="PF06808">
    <property type="entry name" value="DctM"/>
    <property type="match status" value="1"/>
</dbReference>
<dbReference type="NCBIfam" id="TIGR00786">
    <property type="entry name" value="dctM"/>
    <property type="match status" value="1"/>
</dbReference>
<feature type="transmembrane region" description="Helical" evidence="7">
    <location>
        <begin position="241"/>
        <end position="260"/>
    </location>
</feature>
<keyword evidence="6 7" id="KW-0472">Membrane</keyword>